<accession>A0A9X3ER42</accession>
<evidence type="ECO:0000256" key="1">
    <source>
        <dbReference type="ARBA" id="ARBA00022679"/>
    </source>
</evidence>
<proteinExistence type="predicted"/>
<dbReference type="PROSITE" id="PS00107">
    <property type="entry name" value="PROTEIN_KINASE_ATP"/>
    <property type="match status" value="1"/>
</dbReference>
<feature type="compositionally biased region" description="Pro residues" evidence="6">
    <location>
        <begin position="379"/>
        <end position="392"/>
    </location>
</feature>
<evidence type="ECO:0000259" key="7">
    <source>
        <dbReference type="PROSITE" id="PS50011"/>
    </source>
</evidence>
<dbReference type="CDD" id="cd14014">
    <property type="entry name" value="STKc_PknB_like"/>
    <property type="match status" value="1"/>
</dbReference>
<gene>
    <name evidence="8" type="ORF">OV079_19645</name>
</gene>
<dbReference type="Gene3D" id="1.10.510.10">
    <property type="entry name" value="Transferase(Phosphotransferase) domain 1"/>
    <property type="match status" value="1"/>
</dbReference>
<dbReference type="EMBL" id="JAPNKE010000002">
    <property type="protein sequence ID" value="MCY1007725.1"/>
    <property type="molecule type" value="Genomic_DNA"/>
</dbReference>
<protein>
    <submittedName>
        <fullName evidence="8">Serine/threonine-protein kinase</fullName>
    </submittedName>
</protein>
<sequence>MDSFAASAPDAFVASDPRDMSPGTLIDGRYRIVAAIGEGGMGAVYLAEHAEVGRQVAIKVLNPEPSARASIARRFRAEACKAGSLGHPHLVEVFDAGALPDGRLFVVMEHLEGRNLAHELEEVLVFDADRACVLMRQVALALAAAHGAGIVHRALKPSSVMVATQGGDEVVKLLDFGLAAKLALGGESGEHSEAGAHSSPADYMAPEQATSVAATPAMDVYAFGVMLYELLSGSLPFTARHAFELLNFKLLHPAPSIDARRPGLPPRLVRLIADCLSIDPAARPADGAALVPRVDAVLADLRRQAPLAAEDIAVSATPQRRRVWPVVLGLGAALAAGIAFVAWPSEALEEPAAAAPASPPPAASPAPPEPQPVAVAPAAPAPVVAPPPLPEPTPRKPDAGIKPSTRRPSQDPDAAALPGAAGTSESAGRGEEHLTPRCERIRSKATEARRTQRWSVLRDQSRRRECWASEVEARKLQTKAAMELGDFSGCLDFGAQLPDPEVQGWLKLCKIRSQE</sequence>
<dbReference type="InterPro" id="IPR000719">
    <property type="entry name" value="Prot_kinase_dom"/>
</dbReference>
<evidence type="ECO:0000256" key="6">
    <source>
        <dbReference type="SAM" id="MobiDB-lite"/>
    </source>
</evidence>
<feature type="compositionally biased region" description="Low complexity" evidence="6">
    <location>
        <begin position="411"/>
        <end position="422"/>
    </location>
</feature>
<feature type="region of interest" description="Disordered" evidence="6">
    <location>
        <begin position="352"/>
        <end position="461"/>
    </location>
</feature>
<comment type="caution">
    <text evidence="8">The sequence shown here is derived from an EMBL/GenBank/DDBJ whole genome shotgun (WGS) entry which is preliminary data.</text>
</comment>
<dbReference type="PROSITE" id="PS50011">
    <property type="entry name" value="PROTEIN_KINASE_DOM"/>
    <property type="match status" value="1"/>
</dbReference>
<dbReference type="AlphaFoldDB" id="A0A9X3ER42"/>
<evidence type="ECO:0000256" key="5">
    <source>
        <dbReference type="PROSITE-ProRule" id="PRU10141"/>
    </source>
</evidence>
<reference evidence="8" key="1">
    <citation type="submission" date="2022-11" db="EMBL/GenBank/DDBJ databases">
        <title>Minimal conservation of predation-associated metabolite biosynthetic gene clusters underscores biosynthetic potential of Myxococcota including descriptions for ten novel species: Archangium lansinium sp. nov., Myxococcus landrumus sp. nov., Nannocystis bai.</title>
        <authorList>
            <person name="Ahearne A."/>
            <person name="Stevens C."/>
            <person name="Phillips K."/>
        </authorList>
    </citation>
    <scope>NUCLEOTIDE SEQUENCE</scope>
    <source>
        <strain evidence="8">Na p29</strain>
    </source>
</reference>
<feature type="compositionally biased region" description="Pro residues" evidence="6">
    <location>
        <begin position="357"/>
        <end position="371"/>
    </location>
</feature>
<name>A0A9X3ER42_9BACT</name>
<keyword evidence="9" id="KW-1185">Reference proteome</keyword>
<feature type="domain" description="Protein kinase" evidence="7">
    <location>
        <begin position="30"/>
        <end position="298"/>
    </location>
</feature>
<keyword evidence="4 5" id="KW-0067">ATP-binding</keyword>
<keyword evidence="1" id="KW-0808">Transferase</keyword>
<dbReference type="Pfam" id="PF00069">
    <property type="entry name" value="Pkinase"/>
    <property type="match status" value="1"/>
</dbReference>
<dbReference type="SUPFAM" id="SSF56112">
    <property type="entry name" value="Protein kinase-like (PK-like)"/>
    <property type="match status" value="1"/>
</dbReference>
<dbReference type="Proteomes" id="UP001150924">
    <property type="component" value="Unassembled WGS sequence"/>
</dbReference>
<evidence type="ECO:0000256" key="4">
    <source>
        <dbReference type="ARBA" id="ARBA00022840"/>
    </source>
</evidence>
<feature type="binding site" evidence="5">
    <location>
        <position position="59"/>
    </location>
    <ligand>
        <name>ATP</name>
        <dbReference type="ChEBI" id="CHEBI:30616"/>
    </ligand>
</feature>
<dbReference type="InterPro" id="IPR017441">
    <property type="entry name" value="Protein_kinase_ATP_BS"/>
</dbReference>
<evidence type="ECO:0000256" key="2">
    <source>
        <dbReference type="ARBA" id="ARBA00022741"/>
    </source>
</evidence>
<dbReference type="PANTHER" id="PTHR43289">
    <property type="entry name" value="MITOGEN-ACTIVATED PROTEIN KINASE KINASE KINASE 20-RELATED"/>
    <property type="match status" value="1"/>
</dbReference>
<keyword evidence="2 5" id="KW-0547">Nucleotide-binding</keyword>
<dbReference type="PANTHER" id="PTHR43289:SF34">
    <property type="entry name" value="SERINE_THREONINE-PROTEIN KINASE YBDM-RELATED"/>
    <property type="match status" value="1"/>
</dbReference>
<dbReference type="Gene3D" id="3.30.200.20">
    <property type="entry name" value="Phosphorylase Kinase, domain 1"/>
    <property type="match status" value="1"/>
</dbReference>
<organism evidence="8 9">
    <name type="scientific">Nannocystis pusilla</name>
    <dbReference type="NCBI Taxonomy" id="889268"/>
    <lineage>
        <taxon>Bacteria</taxon>
        <taxon>Pseudomonadati</taxon>
        <taxon>Myxococcota</taxon>
        <taxon>Polyangia</taxon>
        <taxon>Nannocystales</taxon>
        <taxon>Nannocystaceae</taxon>
        <taxon>Nannocystis</taxon>
    </lineage>
</organism>
<dbReference type="RefSeq" id="WP_267770366.1">
    <property type="nucleotide sequence ID" value="NZ_JAPNKE010000002.1"/>
</dbReference>
<feature type="compositionally biased region" description="Basic and acidic residues" evidence="6">
    <location>
        <begin position="428"/>
        <end position="450"/>
    </location>
</feature>
<keyword evidence="3 8" id="KW-0418">Kinase</keyword>
<dbReference type="InterPro" id="IPR011009">
    <property type="entry name" value="Kinase-like_dom_sf"/>
</dbReference>
<evidence type="ECO:0000313" key="9">
    <source>
        <dbReference type="Proteomes" id="UP001150924"/>
    </source>
</evidence>
<evidence type="ECO:0000313" key="8">
    <source>
        <dbReference type="EMBL" id="MCY1007725.1"/>
    </source>
</evidence>
<dbReference type="GO" id="GO:0005524">
    <property type="term" value="F:ATP binding"/>
    <property type="evidence" value="ECO:0007669"/>
    <property type="project" value="UniProtKB-UniRule"/>
</dbReference>
<dbReference type="GO" id="GO:0004674">
    <property type="term" value="F:protein serine/threonine kinase activity"/>
    <property type="evidence" value="ECO:0007669"/>
    <property type="project" value="TreeGrafter"/>
</dbReference>
<evidence type="ECO:0000256" key="3">
    <source>
        <dbReference type="ARBA" id="ARBA00022777"/>
    </source>
</evidence>